<gene>
    <name evidence="1" type="ordered locus">HDEF_2156</name>
</gene>
<accession>C4K860</accession>
<evidence type="ECO:0000313" key="2">
    <source>
        <dbReference type="Proteomes" id="UP000002334"/>
    </source>
</evidence>
<sequence>MVLLPKPPKETFSVSPDNRIGDPPHVVFPKTFLPQAHTVTAFIFLGDTSVFFWS</sequence>
<protein>
    <submittedName>
        <fullName evidence="1">Uncharacterized protein</fullName>
    </submittedName>
</protein>
<name>C4K860_HAMD5</name>
<dbReference type="AlphaFoldDB" id="C4K860"/>
<dbReference type="KEGG" id="hde:HDEF_2156"/>
<organism evidence="1 2">
    <name type="scientific">Hamiltonella defensa subsp. Acyrthosiphon pisum (strain 5AT)</name>
    <dbReference type="NCBI Taxonomy" id="572265"/>
    <lineage>
        <taxon>Bacteria</taxon>
        <taxon>Pseudomonadati</taxon>
        <taxon>Pseudomonadota</taxon>
        <taxon>Gammaproteobacteria</taxon>
        <taxon>Enterobacterales</taxon>
        <taxon>Enterobacteriaceae</taxon>
        <taxon>aphid secondary symbionts</taxon>
        <taxon>Candidatus Williamhamiltonella</taxon>
    </lineage>
</organism>
<keyword evidence="2" id="KW-1185">Reference proteome</keyword>
<proteinExistence type="predicted"/>
<dbReference type="EMBL" id="CP001277">
    <property type="protein sequence ID" value="ACQ68716.1"/>
    <property type="molecule type" value="Genomic_DNA"/>
</dbReference>
<reference evidence="1 2" key="1">
    <citation type="journal article" date="2009" name="Proc. Natl. Acad. Sci. U.S.A.">
        <title>Hamiltonella defensa, genome evolution of protective bacterial endosymbiont from pathogenic ancestors.</title>
        <authorList>
            <person name="Degnan P.H."/>
            <person name="Yu Y."/>
            <person name="Sisneros N."/>
            <person name="Wing R.A."/>
            <person name="Moran N.A."/>
        </authorList>
    </citation>
    <scope>NUCLEOTIDE SEQUENCE [LARGE SCALE GENOMIC DNA]</scope>
    <source>
        <strain evidence="2">5AT</strain>
    </source>
</reference>
<dbReference type="HOGENOM" id="CLU_3044039_0_0_6"/>
<dbReference type="Proteomes" id="UP000002334">
    <property type="component" value="Chromosome"/>
</dbReference>
<evidence type="ECO:0000313" key="1">
    <source>
        <dbReference type="EMBL" id="ACQ68716.1"/>
    </source>
</evidence>